<feature type="compositionally biased region" description="Basic and acidic residues" evidence="1">
    <location>
        <begin position="820"/>
        <end position="831"/>
    </location>
</feature>
<keyword evidence="3" id="KW-0378">Hydrolase</keyword>
<sequence>MPETKLPHGAGYPLAHPPLLRSQTPLPLSRRAPLRFVLFVAALLFAIPAHAQGVQQTKGNFEDKFRQLDEVLPDPSTTRNASGAPGHEYWQQKVDYKITAELDETKRRITARATIRYTNNSPDALPWLWLQLDQNIFKRDSMAELTDAFGGPGRRGPKVTLGSGSEPTKLSFEELRRQQAMADNQYGYDISAVRSLAGADLPHTIVGTLMRVDLPAPLAPGETTEFAIEWAFNIVEEDAVNARSGYEHFPDDPRKGGNDIFLLAQWFPRMVVYSDYEGWHNKEFLGRGEFTLEFGDYEVDLTVPSDHIIAATGTIQNPDAVLTAAQRQRLEAAKDAAAPMFIVTPQEAAAAEAGNPKGTKTWKFAATNVRDFAWASSRKFMWDAQGVKQPGAENETVLAMSFWPKEGGDLWKKYSTAAVVHTLKVYSRFSFDYPYPTAQSVNGPVGGMEYPMITFNGPRTTLNKDGTRTYSLAEKMFLVGVVIHEIGHIYFPMTVNSDERQWTWMDEGLNSFLDSVAGYEWDPNMPWTRSLPRDMVSYMVSNNQQPIMTQSDSVTDLGANAYGKPSAAYHLLRDTIIGRERFDFALKEYARRWKFKRPTPADFFRTMEEASGTDLDWFWRGWFYTTDHVDITLDSIYRLKMDSKNPDIDLPRRRAERAEEPEVVGIGLNEQQGLPIWVLENPGMTDFYDKNDEFTVTPKDRKGYTDFLEGLLPWERAAFDRAVKEDANYYVLNFTNKGGLVMPIILGLTFKDGSTEKLNIPAEIWRRNSREVAKLLVYPKGKELVQVVVDPDWETGDADLENNHYPRRIIPSRIEAFKDEASKSRVSRDLMGEAAGAEPDKKKK</sequence>
<dbReference type="Pfam" id="PF01433">
    <property type="entry name" value="Peptidase_M1"/>
    <property type="match status" value="1"/>
</dbReference>
<dbReference type="GO" id="GO:0005737">
    <property type="term" value="C:cytoplasm"/>
    <property type="evidence" value="ECO:0007669"/>
    <property type="project" value="TreeGrafter"/>
</dbReference>
<comment type="caution">
    <text evidence="3">The sequence shown here is derived from an EMBL/GenBank/DDBJ whole genome shotgun (WGS) entry which is preliminary data.</text>
</comment>
<dbReference type="GO" id="GO:0008270">
    <property type="term" value="F:zinc ion binding"/>
    <property type="evidence" value="ECO:0007669"/>
    <property type="project" value="InterPro"/>
</dbReference>
<dbReference type="InterPro" id="IPR014782">
    <property type="entry name" value="Peptidase_M1_dom"/>
</dbReference>
<protein>
    <submittedName>
        <fullName evidence="3">Aminopeptidase</fullName>
    </submittedName>
</protein>
<name>A0A6I4UKI7_9SPHN</name>
<dbReference type="GO" id="GO:0005615">
    <property type="term" value="C:extracellular space"/>
    <property type="evidence" value="ECO:0007669"/>
    <property type="project" value="TreeGrafter"/>
</dbReference>
<gene>
    <name evidence="3" type="ORF">GRI59_05005</name>
</gene>
<dbReference type="PANTHER" id="PTHR11533">
    <property type="entry name" value="PROTEASE M1 ZINC METALLOPROTEASE"/>
    <property type="match status" value="1"/>
</dbReference>
<accession>A0A6I4UKI7</accession>
<dbReference type="EMBL" id="WTYB01000001">
    <property type="protein sequence ID" value="MXP37975.1"/>
    <property type="molecule type" value="Genomic_DNA"/>
</dbReference>
<keyword evidence="3" id="KW-0031">Aminopeptidase</keyword>
<dbReference type="GO" id="GO:0070006">
    <property type="term" value="F:metalloaminopeptidase activity"/>
    <property type="evidence" value="ECO:0007669"/>
    <property type="project" value="TreeGrafter"/>
</dbReference>
<feature type="region of interest" description="Disordered" evidence="1">
    <location>
        <begin position="147"/>
        <end position="166"/>
    </location>
</feature>
<dbReference type="AlphaFoldDB" id="A0A6I4UKI7"/>
<dbReference type="GO" id="GO:0016020">
    <property type="term" value="C:membrane"/>
    <property type="evidence" value="ECO:0007669"/>
    <property type="project" value="TreeGrafter"/>
</dbReference>
<dbReference type="InterPro" id="IPR027268">
    <property type="entry name" value="Peptidase_M4/M1_CTD_sf"/>
</dbReference>
<dbReference type="Proteomes" id="UP000430021">
    <property type="component" value="Unassembled WGS sequence"/>
</dbReference>
<dbReference type="GO" id="GO:0042277">
    <property type="term" value="F:peptide binding"/>
    <property type="evidence" value="ECO:0007669"/>
    <property type="project" value="TreeGrafter"/>
</dbReference>
<evidence type="ECO:0000256" key="1">
    <source>
        <dbReference type="SAM" id="MobiDB-lite"/>
    </source>
</evidence>
<proteinExistence type="predicted"/>
<keyword evidence="3" id="KW-0645">Protease</keyword>
<dbReference type="PANTHER" id="PTHR11533:SF174">
    <property type="entry name" value="PUROMYCIN-SENSITIVE AMINOPEPTIDASE-RELATED"/>
    <property type="match status" value="1"/>
</dbReference>
<reference evidence="3 4" key="1">
    <citation type="submission" date="2019-12" db="EMBL/GenBank/DDBJ databases">
        <title>Genomic-based taxomic classification of the family Erythrobacteraceae.</title>
        <authorList>
            <person name="Xu L."/>
        </authorList>
    </citation>
    <scope>NUCLEOTIDE SEQUENCE [LARGE SCALE GENOMIC DNA]</scope>
    <source>
        <strain evidence="3 4">JCM 10282</strain>
    </source>
</reference>
<dbReference type="GO" id="GO:0043171">
    <property type="term" value="P:peptide catabolic process"/>
    <property type="evidence" value="ECO:0007669"/>
    <property type="project" value="TreeGrafter"/>
</dbReference>
<dbReference type="InterPro" id="IPR050344">
    <property type="entry name" value="Peptidase_M1_aminopeptidases"/>
</dbReference>
<evidence type="ECO:0000313" key="4">
    <source>
        <dbReference type="Proteomes" id="UP000430021"/>
    </source>
</evidence>
<feature type="domain" description="Peptidase M1 membrane alanine aminopeptidase" evidence="2">
    <location>
        <begin position="420"/>
        <end position="622"/>
    </location>
</feature>
<dbReference type="OrthoDB" id="9814383at2"/>
<dbReference type="SUPFAM" id="SSF55486">
    <property type="entry name" value="Metalloproteases ('zincins'), catalytic domain"/>
    <property type="match status" value="1"/>
</dbReference>
<dbReference type="CDD" id="cd09604">
    <property type="entry name" value="M1_APN_like"/>
    <property type="match status" value="1"/>
</dbReference>
<evidence type="ECO:0000313" key="3">
    <source>
        <dbReference type="EMBL" id="MXP37975.1"/>
    </source>
</evidence>
<dbReference type="Gene3D" id="1.10.390.10">
    <property type="entry name" value="Neutral Protease Domain 2"/>
    <property type="match status" value="1"/>
</dbReference>
<evidence type="ECO:0000259" key="2">
    <source>
        <dbReference type="Pfam" id="PF01433"/>
    </source>
</evidence>
<feature type="region of interest" description="Disordered" evidence="1">
    <location>
        <begin position="820"/>
        <end position="844"/>
    </location>
</feature>
<organism evidence="3 4">
    <name type="scientific">Erythrobacter ramosus</name>
    <dbReference type="NCBI Taxonomy" id="35811"/>
    <lineage>
        <taxon>Bacteria</taxon>
        <taxon>Pseudomonadati</taxon>
        <taxon>Pseudomonadota</taxon>
        <taxon>Alphaproteobacteria</taxon>
        <taxon>Sphingomonadales</taxon>
        <taxon>Erythrobacteraceae</taxon>
        <taxon>Erythrobacter/Porphyrobacter group</taxon>
        <taxon>Erythrobacter</taxon>
    </lineage>
</organism>